<reference evidence="1" key="1">
    <citation type="submission" date="2019-08" db="EMBL/GenBank/DDBJ databases">
        <authorList>
            <person name="Kucharzyk K."/>
            <person name="Murdoch R.W."/>
            <person name="Higgins S."/>
            <person name="Loffler F."/>
        </authorList>
    </citation>
    <scope>NUCLEOTIDE SEQUENCE</scope>
</reference>
<dbReference type="AlphaFoldDB" id="A0A645CPY7"/>
<protein>
    <submittedName>
        <fullName evidence="1">Uncharacterized protein</fullName>
    </submittedName>
</protein>
<sequence>MSETFCKFYKYSPVFPCFSGSVDSFTEQLYGAGRIGACPRFFRPACGRKNYVSFLCCLGQEDILYDKEIKFVKGVRDVVRVRVCYHRVFTHDVKCLEFSFSRSFHHGRDRESDLALFWDLASPKSFDLFSCCGETDLQVAWKGRREASHVACTLDVVLSAERVDAGSRTAQHSAEKGQVAAAADVVGARCMLCDAHCVVEC</sequence>
<evidence type="ECO:0000313" key="1">
    <source>
        <dbReference type="EMBL" id="MPM78965.1"/>
    </source>
</evidence>
<dbReference type="EMBL" id="VSSQ01029016">
    <property type="protein sequence ID" value="MPM78965.1"/>
    <property type="molecule type" value="Genomic_DNA"/>
</dbReference>
<comment type="caution">
    <text evidence="1">The sequence shown here is derived from an EMBL/GenBank/DDBJ whole genome shotgun (WGS) entry which is preliminary data.</text>
</comment>
<organism evidence="1">
    <name type="scientific">bioreactor metagenome</name>
    <dbReference type="NCBI Taxonomy" id="1076179"/>
    <lineage>
        <taxon>unclassified sequences</taxon>
        <taxon>metagenomes</taxon>
        <taxon>ecological metagenomes</taxon>
    </lineage>
</organism>
<accession>A0A645CPY7</accession>
<gene>
    <name evidence="1" type="ORF">SDC9_125980</name>
</gene>
<proteinExistence type="predicted"/>
<name>A0A645CPY7_9ZZZZ</name>